<gene>
    <name evidence="1" type="ORF">CUJ84_pRLN1000770</name>
</gene>
<evidence type="ECO:0008006" key="3">
    <source>
        <dbReference type="Google" id="ProtNLM"/>
    </source>
</evidence>
<organism evidence="1 2">
    <name type="scientific">Rhizobium leguminosarum</name>
    <dbReference type="NCBI Taxonomy" id="384"/>
    <lineage>
        <taxon>Bacteria</taxon>
        <taxon>Pseudomonadati</taxon>
        <taxon>Pseudomonadota</taxon>
        <taxon>Alphaproteobacteria</taxon>
        <taxon>Hyphomicrobiales</taxon>
        <taxon>Rhizobiaceae</taxon>
        <taxon>Rhizobium/Agrobacterium group</taxon>
        <taxon>Rhizobium</taxon>
    </lineage>
</organism>
<sequence>MKQQEFVSAIEAGLSSGHGASFSDTVFSPDERLRSKKAYATQIIPFNLHVKNRTWRGIHFKNCSITGLAFTGAVLEDCTFENCQLAIQNWDSRYSNCKFISCDMRSFSFGADQASNANAFQDVVFEKCNIQASGVDFAVFERASFLNCKLDRAEFRQATILQSKFTGKLDDVVFGRDYTDKPSRLQGVDFSKATINYSIFPNTQVSDVTAPENPKIHVISRYKDFISDLDRAIQANPDLGDVALAGIFTSEYTANSNFGIVNEDDFRELLKPKGMERLALMLTDPRWGN</sequence>
<dbReference type="SUPFAM" id="SSF141571">
    <property type="entry name" value="Pentapeptide repeat-like"/>
    <property type="match status" value="1"/>
</dbReference>
<dbReference type="Gene3D" id="2.160.20.80">
    <property type="entry name" value="E3 ubiquitin-protein ligase SopA"/>
    <property type="match status" value="1"/>
</dbReference>
<geneLocation type="plasmid" evidence="2">
    <name>prln1</name>
</geneLocation>
<evidence type="ECO:0000313" key="1">
    <source>
        <dbReference type="EMBL" id="AUW46225.1"/>
    </source>
</evidence>
<dbReference type="EMBL" id="CP025013">
    <property type="protein sequence ID" value="AUW46225.1"/>
    <property type="molecule type" value="Genomic_DNA"/>
</dbReference>
<evidence type="ECO:0000313" key="2">
    <source>
        <dbReference type="Proteomes" id="UP000238523"/>
    </source>
</evidence>
<protein>
    <recommendedName>
        <fullName evidence="3">Pentapeptide repeat-containing protein</fullName>
    </recommendedName>
</protein>
<dbReference type="AlphaFoldDB" id="A0A2K9ZD94"/>
<dbReference type="PANTHER" id="PTHR42999">
    <property type="entry name" value="ANTIBIOTIC RESISTANCE PROTEIN MCBG"/>
    <property type="match status" value="1"/>
</dbReference>
<dbReference type="PANTHER" id="PTHR42999:SF1">
    <property type="entry name" value="PENTAPEPTIDE REPEAT-CONTAINING PROTEIN"/>
    <property type="match status" value="1"/>
</dbReference>
<proteinExistence type="predicted"/>
<accession>A0A2K9ZD94</accession>
<reference evidence="1 2" key="1">
    <citation type="submission" date="2017-11" db="EMBL/GenBank/DDBJ databases">
        <title>Complete genome of Rhizobium leguminosarum Norway, an ineffective micro-symbiont.</title>
        <authorList>
            <person name="Hoffrichter A."/>
            <person name="Liang J."/>
            <person name="Brachmann A."/>
            <person name="Marin M."/>
        </authorList>
    </citation>
    <scope>NUCLEOTIDE SEQUENCE [LARGE SCALE GENOMIC DNA]</scope>
    <source>
        <strain evidence="1 2">Norway</strain>
        <plasmid evidence="2">Plasmid prln1</plasmid>
    </source>
</reference>
<name>A0A2K9ZD94_RHILE</name>
<dbReference type="InterPro" id="IPR052949">
    <property type="entry name" value="PA_immunity-related"/>
</dbReference>
<keyword evidence="1" id="KW-0614">Plasmid</keyword>
<dbReference type="Proteomes" id="UP000238523">
    <property type="component" value="Plasmid pRLN1"/>
</dbReference>